<sequence length="68" mass="6716">MGKNKRARQAGDKDSSGKAGEPNIVEGTGRAAGVKIGAAMDIVTKAKTGGAIGACVGAVVADIMTRDD</sequence>
<evidence type="ECO:0000256" key="1">
    <source>
        <dbReference type="SAM" id="MobiDB-lite"/>
    </source>
</evidence>
<organism evidence="2 3">
    <name type="scientific">Actinokineospora terrae</name>
    <dbReference type="NCBI Taxonomy" id="155974"/>
    <lineage>
        <taxon>Bacteria</taxon>
        <taxon>Bacillati</taxon>
        <taxon>Actinomycetota</taxon>
        <taxon>Actinomycetes</taxon>
        <taxon>Pseudonocardiales</taxon>
        <taxon>Pseudonocardiaceae</taxon>
        <taxon>Actinokineospora</taxon>
    </lineage>
</organism>
<accession>A0A1H9TCM9</accession>
<gene>
    <name evidence="2" type="ORF">SAMN04487818_106178</name>
</gene>
<dbReference type="EMBL" id="FOGI01000006">
    <property type="protein sequence ID" value="SER94549.1"/>
    <property type="molecule type" value="Genomic_DNA"/>
</dbReference>
<keyword evidence="3" id="KW-1185">Reference proteome</keyword>
<protein>
    <submittedName>
        <fullName evidence="2">Uncharacterized protein</fullName>
    </submittedName>
</protein>
<dbReference type="STRING" id="155974.SAMN04487818_106178"/>
<dbReference type="Proteomes" id="UP000199051">
    <property type="component" value="Unassembled WGS sequence"/>
</dbReference>
<reference evidence="3" key="1">
    <citation type="submission" date="2016-10" db="EMBL/GenBank/DDBJ databases">
        <authorList>
            <person name="Varghese N."/>
            <person name="Submissions S."/>
        </authorList>
    </citation>
    <scope>NUCLEOTIDE SEQUENCE [LARGE SCALE GENOMIC DNA]</scope>
    <source>
        <strain evidence="3">DSM 44260</strain>
    </source>
</reference>
<name>A0A1H9TCM9_9PSEU</name>
<dbReference type="AlphaFoldDB" id="A0A1H9TCM9"/>
<feature type="region of interest" description="Disordered" evidence="1">
    <location>
        <begin position="1"/>
        <end position="27"/>
    </location>
</feature>
<proteinExistence type="predicted"/>
<dbReference type="RefSeq" id="WP_092778627.1">
    <property type="nucleotide sequence ID" value="NZ_FOGI01000006.1"/>
</dbReference>
<evidence type="ECO:0000313" key="2">
    <source>
        <dbReference type="EMBL" id="SER94549.1"/>
    </source>
</evidence>
<evidence type="ECO:0000313" key="3">
    <source>
        <dbReference type="Proteomes" id="UP000199051"/>
    </source>
</evidence>